<dbReference type="KEGG" id="ptkz:JDV02_003484"/>
<keyword evidence="3" id="KW-1185">Reference proteome</keyword>
<dbReference type="RefSeq" id="XP_047840589.1">
    <property type="nucleotide sequence ID" value="XM_047984615.1"/>
</dbReference>
<dbReference type="OrthoDB" id="823504at2759"/>
<evidence type="ECO:0000313" key="3">
    <source>
        <dbReference type="Proteomes" id="UP000829364"/>
    </source>
</evidence>
<dbReference type="EMBL" id="CP086355">
    <property type="protein sequence ID" value="UNI17108.1"/>
    <property type="molecule type" value="Genomic_DNA"/>
</dbReference>
<evidence type="ECO:0000256" key="1">
    <source>
        <dbReference type="SAM" id="MobiDB-lite"/>
    </source>
</evidence>
<dbReference type="GeneID" id="72065441"/>
<feature type="region of interest" description="Disordered" evidence="1">
    <location>
        <begin position="1"/>
        <end position="21"/>
    </location>
</feature>
<gene>
    <name evidence="2" type="ORF">JDV02_003484</name>
</gene>
<proteinExistence type="predicted"/>
<dbReference type="AlphaFoldDB" id="A0A9Q8QBP3"/>
<evidence type="ECO:0000313" key="2">
    <source>
        <dbReference type="EMBL" id="UNI17108.1"/>
    </source>
</evidence>
<accession>A0A9Q8QBP3</accession>
<reference evidence="2" key="1">
    <citation type="submission" date="2021-11" db="EMBL/GenBank/DDBJ databases">
        <title>Purpureocillium_takamizusanense_genome.</title>
        <authorList>
            <person name="Nguyen N.-H."/>
        </authorList>
    </citation>
    <scope>NUCLEOTIDE SEQUENCE</scope>
    <source>
        <strain evidence="2">PT3</strain>
    </source>
</reference>
<sequence>MSFTEKFQAGEAYGDPQRESSNFFADPTKLVELIKGLLQKGEPLDDKKGTTELLIGILTSLPSTSSTRTKLTNKLIDTLWDNLQHPPLSYVGGDVKYEVINSEGPIYKEKPKPYDSIEFKAPDSDIILRERVPESPDGLYQYRMPDGSFNNILQPNLGKAGTPYAKTIRTVKRL</sequence>
<name>A0A9Q8QBP3_9HYPO</name>
<dbReference type="Proteomes" id="UP000829364">
    <property type="component" value="Chromosome 2"/>
</dbReference>
<protein>
    <submittedName>
        <fullName evidence="2">Uncharacterized protein</fullName>
    </submittedName>
</protein>
<organism evidence="2 3">
    <name type="scientific">Purpureocillium takamizusanense</name>
    <dbReference type="NCBI Taxonomy" id="2060973"/>
    <lineage>
        <taxon>Eukaryota</taxon>
        <taxon>Fungi</taxon>
        <taxon>Dikarya</taxon>
        <taxon>Ascomycota</taxon>
        <taxon>Pezizomycotina</taxon>
        <taxon>Sordariomycetes</taxon>
        <taxon>Hypocreomycetidae</taxon>
        <taxon>Hypocreales</taxon>
        <taxon>Ophiocordycipitaceae</taxon>
        <taxon>Purpureocillium</taxon>
    </lineage>
</organism>